<proteinExistence type="predicted"/>
<dbReference type="EMBL" id="QDDR01000012">
    <property type="protein sequence ID" value="PVE45727.1"/>
    <property type="molecule type" value="Genomic_DNA"/>
</dbReference>
<dbReference type="RefSeq" id="WP_107754171.1">
    <property type="nucleotide sequence ID" value="NZ_QBKF01000012.1"/>
</dbReference>
<gene>
    <name evidence="2" type="ORF">DDE23_19675</name>
</gene>
<sequence>MRFLTLALAMLVLVANLATPLAPTAADIGCGGAIAALDHCPIPGVDPARANPAERFTAPCATCVLPGLTALPDFEPGQSPLTFAETARLVTMRAEGPPRRPPRPIS</sequence>
<keyword evidence="1" id="KW-0732">Signal</keyword>
<evidence type="ECO:0000313" key="2">
    <source>
        <dbReference type="EMBL" id="PVE45727.1"/>
    </source>
</evidence>
<protein>
    <recommendedName>
        <fullName evidence="4">DUF2946 domain-containing protein</fullName>
    </recommendedName>
</protein>
<organism evidence="2 3">
    <name type="scientific">Pararhodobacter aggregans</name>
    <dbReference type="NCBI Taxonomy" id="404875"/>
    <lineage>
        <taxon>Bacteria</taxon>
        <taxon>Pseudomonadati</taxon>
        <taxon>Pseudomonadota</taxon>
        <taxon>Alphaproteobacteria</taxon>
        <taxon>Rhodobacterales</taxon>
        <taxon>Paracoccaceae</taxon>
        <taxon>Pararhodobacter</taxon>
    </lineage>
</organism>
<feature type="chain" id="PRO_5015507308" description="DUF2946 domain-containing protein" evidence="1">
    <location>
        <begin position="26"/>
        <end position="106"/>
    </location>
</feature>
<comment type="caution">
    <text evidence="2">The sequence shown here is derived from an EMBL/GenBank/DDBJ whole genome shotgun (WGS) entry which is preliminary data.</text>
</comment>
<evidence type="ECO:0000313" key="3">
    <source>
        <dbReference type="Proteomes" id="UP000244810"/>
    </source>
</evidence>
<reference evidence="2 3" key="1">
    <citation type="journal article" date="2011" name="Syst. Appl. Microbiol.">
        <title>Defluviimonas denitrificans gen. nov., sp. nov., and Pararhodobacter aggregans gen. nov., sp. nov., non-phototrophic Rhodobacteraceae from the biofilter of a marine aquaculture.</title>
        <authorList>
            <person name="Foesel B.U."/>
            <person name="Drake H.L."/>
            <person name="Schramm A."/>
        </authorList>
    </citation>
    <scope>NUCLEOTIDE SEQUENCE [LARGE SCALE GENOMIC DNA]</scope>
    <source>
        <strain evidence="2 3">D1-19</strain>
    </source>
</reference>
<keyword evidence="3" id="KW-1185">Reference proteome</keyword>
<evidence type="ECO:0000256" key="1">
    <source>
        <dbReference type="SAM" id="SignalP"/>
    </source>
</evidence>
<feature type="signal peptide" evidence="1">
    <location>
        <begin position="1"/>
        <end position="25"/>
    </location>
</feature>
<name>A0A2T7UM39_9RHOB</name>
<dbReference type="Proteomes" id="UP000244810">
    <property type="component" value="Unassembled WGS sequence"/>
</dbReference>
<dbReference type="AlphaFoldDB" id="A0A2T7UM39"/>
<evidence type="ECO:0008006" key="4">
    <source>
        <dbReference type="Google" id="ProtNLM"/>
    </source>
</evidence>
<accession>A0A2T7UM39</accession>